<name>A0AAV6Z4A7_ENGPU</name>
<reference evidence="2" key="1">
    <citation type="thesis" date="2020" institute="ProQuest LLC" country="789 East Eisenhower Parkway, Ann Arbor, MI, USA">
        <title>Comparative Genomics and Chromosome Evolution.</title>
        <authorList>
            <person name="Mudd A.B."/>
        </authorList>
    </citation>
    <scope>NUCLEOTIDE SEQUENCE</scope>
    <source>
        <strain evidence="2">237g6f4</strain>
        <tissue evidence="2">Blood</tissue>
    </source>
</reference>
<organism evidence="2 3">
    <name type="scientific">Engystomops pustulosus</name>
    <name type="common">Tungara frog</name>
    <name type="synonym">Physalaemus pustulosus</name>
    <dbReference type="NCBI Taxonomy" id="76066"/>
    <lineage>
        <taxon>Eukaryota</taxon>
        <taxon>Metazoa</taxon>
        <taxon>Chordata</taxon>
        <taxon>Craniata</taxon>
        <taxon>Vertebrata</taxon>
        <taxon>Euteleostomi</taxon>
        <taxon>Amphibia</taxon>
        <taxon>Batrachia</taxon>
        <taxon>Anura</taxon>
        <taxon>Neobatrachia</taxon>
        <taxon>Hyloidea</taxon>
        <taxon>Leptodactylidae</taxon>
        <taxon>Leiuperinae</taxon>
        <taxon>Engystomops</taxon>
    </lineage>
</organism>
<feature type="compositionally biased region" description="Basic and acidic residues" evidence="1">
    <location>
        <begin position="75"/>
        <end position="89"/>
    </location>
</feature>
<comment type="caution">
    <text evidence="2">The sequence shown here is derived from an EMBL/GenBank/DDBJ whole genome shotgun (WGS) entry which is preliminary data.</text>
</comment>
<sequence>MHVTEIRGLGRTITRRIRRHFFKKSVAGHALTFIQDGSVNSSAFRCSSAQQQHLVDAGGTALVNHRKTRIHRRERTAGSRMDRVSKCAP</sequence>
<evidence type="ECO:0000313" key="3">
    <source>
        <dbReference type="Proteomes" id="UP000824782"/>
    </source>
</evidence>
<dbReference type="Proteomes" id="UP000824782">
    <property type="component" value="Unassembled WGS sequence"/>
</dbReference>
<proteinExistence type="predicted"/>
<feature type="compositionally biased region" description="Basic residues" evidence="1">
    <location>
        <begin position="65"/>
        <end position="74"/>
    </location>
</feature>
<evidence type="ECO:0000313" key="2">
    <source>
        <dbReference type="EMBL" id="KAG8542234.1"/>
    </source>
</evidence>
<protein>
    <submittedName>
        <fullName evidence="2">Uncharacterized protein</fullName>
    </submittedName>
</protein>
<gene>
    <name evidence="2" type="ORF">GDO81_027191</name>
</gene>
<evidence type="ECO:0000256" key="1">
    <source>
        <dbReference type="SAM" id="MobiDB-lite"/>
    </source>
</evidence>
<dbReference type="EMBL" id="WNYA01005414">
    <property type="protein sequence ID" value="KAG8542234.1"/>
    <property type="molecule type" value="Genomic_DNA"/>
</dbReference>
<keyword evidence="3" id="KW-1185">Reference proteome</keyword>
<dbReference type="AlphaFoldDB" id="A0AAV6Z4A7"/>
<accession>A0AAV6Z4A7</accession>
<feature type="region of interest" description="Disordered" evidence="1">
    <location>
        <begin position="65"/>
        <end position="89"/>
    </location>
</feature>